<dbReference type="GO" id="GO:0008460">
    <property type="term" value="F:dTDP-glucose 4,6-dehydratase activity"/>
    <property type="evidence" value="ECO:0007669"/>
    <property type="project" value="UniProtKB-EC"/>
</dbReference>
<evidence type="ECO:0000256" key="2">
    <source>
        <dbReference type="ARBA" id="ARBA00023027"/>
    </source>
</evidence>
<evidence type="ECO:0000256" key="3">
    <source>
        <dbReference type="ARBA" id="ARBA00023239"/>
    </source>
</evidence>
<dbReference type="EMBL" id="MLJW01003549">
    <property type="protein sequence ID" value="OIQ71816.1"/>
    <property type="molecule type" value="Genomic_DNA"/>
</dbReference>
<comment type="cofactor">
    <cofactor evidence="1">
        <name>NAD(+)</name>
        <dbReference type="ChEBI" id="CHEBI:57540"/>
    </cofactor>
</comment>
<accession>A0A1J5PLW8</accession>
<dbReference type="NCBIfam" id="TIGR01181">
    <property type="entry name" value="dTDP_gluc_dehyt"/>
    <property type="match status" value="1"/>
</dbReference>
<evidence type="ECO:0000313" key="5">
    <source>
        <dbReference type="EMBL" id="OIQ71816.1"/>
    </source>
</evidence>
<dbReference type="InterPro" id="IPR005888">
    <property type="entry name" value="dTDP_Gluc_deHydtase"/>
</dbReference>
<evidence type="ECO:0000256" key="1">
    <source>
        <dbReference type="ARBA" id="ARBA00001911"/>
    </source>
</evidence>
<dbReference type="EC" id="4.2.1.46" evidence="5"/>
<keyword evidence="2" id="KW-0520">NAD</keyword>
<feature type="domain" description="NAD(P)-binding" evidence="4">
    <location>
        <begin position="6"/>
        <end position="316"/>
    </location>
</feature>
<evidence type="ECO:0000259" key="4">
    <source>
        <dbReference type="Pfam" id="PF16363"/>
    </source>
</evidence>
<comment type="caution">
    <text evidence="5">The sequence shown here is derived from an EMBL/GenBank/DDBJ whole genome shotgun (WGS) entry which is preliminary data.</text>
</comment>
<dbReference type="SUPFAM" id="SSF51735">
    <property type="entry name" value="NAD(P)-binding Rossmann-fold domains"/>
    <property type="match status" value="1"/>
</dbReference>
<dbReference type="InterPro" id="IPR036291">
    <property type="entry name" value="NAD(P)-bd_dom_sf"/>
</dbReference>
<gene>
    <name evidence="5" type="primary">rffG_5</name>
    <name evidence="5" type="ORF">GALL_465660</name>
</gene>
<organism evidence="5">
    <name type="scientific">mine drainage metagenome</name>
    <dbReference type="NCBI Taxonomy" id="410659"/>
    <lineage>
        <taxon>unclassified sequences</taxon>
        <taxon>metagenomes</taxon>
        <taxon>ecological metagenomes</taxon>
    </lineage>
</organism>
<dbReference type="PANTHER" id="PTHR43000">
    <property type="entry name" value="DTDP-D-GLUCOSE 4,6-DEHYDRATASE-RELATED"/>
    <property type="match status" value="1"/>
</dbReference>
<dbReference type="Gene3D" id="3.40.50.720">
    <property type="entry name" value="NAD(P)-binding Rossmann-like Domain"/>
    <property type="match status" value="1"/>
</dbReference>
<proteinExistence type="predicted"/>
<sequence>MSETILVTGGAGFIGSNFVHRWHRNHPDDHLLVLDKLTYAADPTQIADLERVELVKGDIQNRELVVHLLDRHRVRKLVHFAAESHVDNSITGPGAFIQTNMVGTFALLDAAREVWAGDKAARFLHVSTDEVYGSLGDTGKFHEAMAYAPNSPYSASKAGSDNLVRAYHHTYGLPTLTTNCSNNYGPRQHPEKLIPLAIARMAKNEPIPVYGDGQNVRDWLYVEDHCAAIETVIAKGTPGETYCIGGDSNLRNIEIIKILCAHLDKLAPSNLPHESRIAFVADRPGHDFRYSIDASKLMAELGWSPKTPLAEGLEDTVRWYVENRDWWQGIRDRGFHSERLGLATA</sequence>
<dbReference type="GO" id="GO:0009225">
    <property type="term" value="P:nucleotide-sugar metabolic process"/>
    <property type="evidence" value="ECO:0007669"/>
    <property type="project" value="InterPro"/>
</dbReference>
<dbReference type="CDD" id="cd05246">
    <property type="entry name" value="dTDP_GD_SDR_e"/>
    <property type="match status" value="1"/>
</dbReference>
<dbReference type="Gene3D" id="3.90.25.10">
    <property type="entry name" value="UDP-galactose 4-epimerase, domain 1"/>
    <property type="match status" value="1"/>
</dbReference>
<dbReference type="Pfam" id="PF16363">
    <property type="entry name" value="GDP_Man_Dehyd"/>
    <property type="match status" value="1"/>
</dbReference>
<name>A0A1J5PLW8_9ZZZZ</name>
<reference evidence="5" key="1">
    <citation type="submission" date="2016-10" db="EMBL/GenBank/DDBJ databases">
        <title>Sequence of Gallionella enrichment culture.</title>
        <authorList>
            <person name="Poehlein A."/>
            <person name="Muehling M."/>
            <person name="Daniel R."/>
        </authorList>
    </citation>
    <scope>NUCLEOTIDE SEQUENCE</scope>
</reference>
<dbReference type="InterPro" id="IPR016040">
    <property type="entry name" value="NAD(P)-bd_dom"/>
</dbReference>
<dbReference type="AlphaFoldDB" id="A0A1J5PLW8"/>
<protein>
    <submittedName>
        <fullName evidence="5">dTDP-glucose 4,6-dehydratase 2</fullName>
        <ecNumber evidence="5">4.2.1.46</ecNumber>
    </submittedName>
</protein>
<keyword evidence="3 5" id="KW-0456">Lyase</keyword>